<organism evidence="1">
    <name type="scientific">Intestinibacter bartlettii</name>
    <dbReference type="NCBI Taxonomy" id="261299"/>
    <lineage>
        <taxon>Bacteria</taxon>
        <taxon>Bacillati</taxon>
        <taxon>Bacillota</taxon>
        <taxon>Clostridia</taxon>
        <taxon>Peptostreptococcales</taxon>
        <taxon>Peptostreptococcaceae</taxon>
        <taxon>Intestinibacter</taxon>
    </lineage>
</organism>
<dbReference type="EMBL" id="CACRUE010000031">
    <property type="protein sequence ID" value="VYU19046.1"/>
    <property type="molecule type" value="Genomic_DNA"/>
</dbReference>
<sequence length="231" mass="27605">MLNNKYKLFLEKNFPHSSILKNNNHIKLYKWIYKIDISTDIFLSKLNNNMVSSTLLERFRDILYRFLIIIPLNDAYSSNFYMRLITENILKIVYSLYSTNTLEDIDKIKYRHLNSKLKEIYKNDTYIKSDTDNLFSFYGKYSNEVHNKNYIANIKDMESLINEESTLLNSIFQDFCSMLTIYQKILIYKLQLSQVDLNTSQKLRFEHSLGKEERDKFIALINSINQPTYTL</sequence>
<dbReference type="AlphaFoldDB" id="A0A6N3CPX9"/>
<protein>
    <submittedName>
        <fullName evidence="1">Uncharacterized protein</fullName>
    </submittedName>
</protein>
<name>A0A6N3CPX9_9FIRM</name>
<gene>
    <name evidence="1" type="ORF">IBLFYP30_01973</name>
</gene>
<evidence type="ECO:0000313" key="1">
    <source>
        <dbReference type="EMBL" id="VYU19046.1"/>
    </source>
</evidence>
<proteinExistence type="predicted"/>
<reference evidence="1" key="1">
    <citation type="submission" date="2019-11" db="EMBL/GenBank/DDBJ databases">
        <authorList>
            <person name="Feng L."/>
        </authorList>
    </citation>
    <scope>NUCLEOTIDE SEQUENCE</scope>
    <source>
        <strain evidence="1">IbartlettiiLFYP30</strain>
    </source>
</reference>
<accession>A0A6N3CPX9</accession>
<dbReference type="RefSeq" id="WP_024051275.1">
    <property type="nucleotide sequence ID" value="NZ_CACRUE010000031.1"/>
</dbReference>